<dbReference type="InterPro" id="IPR004488">
    <property type="entry name" value="Mg/Co-transport_prot_CorA"/>
</dbReference>
<dbReference type="Gene3D" id="1.20.58.340">
    <property type="entry name" value="Magnesium transport protein CorA, transmembrane region"/>
    <property type="match status" value="2"/>
</dbReference>
<accession>A0ABW0U367</accession>
<keyword evidence="4 8" id="KW-1003">Cell membrane</keyword>
<keyword evidence="5 8" id="KW-0812">Transmembrane</keyword>
<dbReference type="EMBL" id="JBHSNP010000028">
    <property type="protein sequence ID" value="MFC5604583.1"/>
    <property type="molecule type" value="Genomic_DNA"/>
</dbReference>
<evidence type="ECO:0000256" key="6">
    <source>
        <dbReference type="ARBA" id="ARBA00022989"/>
    </source>
</evidence>
<organism evidence="9 10">
    <name type="scientific">Sporosarcina koreensis</name>
    <dbReference type="NCBI Taxonomy" id="334735"/>
    <lineage>
        <taxon>Bacteria</taxon>
        <taxon>Bacillati</taxon>
        <taxon>Bacillota</taxon>
        <taxon>Bacilli</taxon>
        <taxon>Bacillales</taxon>
        <taxon>Caryophanaceae</taxon>
        <taxon>Sporosarcina</taxon>
    </lineage>
</organism>
<name>A0ABW0U367_9BACL</name>
<evidence type="ECO:0000313" key="9">
    <source>
        <dbReference type="EMBL" id="MFC5604583.1"/>
    </source>
</evidence>
<keyword evidence="10" id="KW-1185">Reference proteome</keyword>
<gene>
    <name evidence="8 9" type="primary">corA</name>
    <name evidence="9" type="ORF">ACFPTP_15220</name>
</gene>
<comment type="subcellular location">
    <subcellularLocation>
        <location evidence="1">Cell membrane</location>
        <topology evidence="1">Multi-pass membrane protein</topology>
    </subcellularLocation>
    <subcellularLocation>
        <location evidence="8">Membrane</location>
        <topology evidence="8">Multi-pass membrane protein</topology>
    </subcellularLocation>
</comment>
<dbReference type="InterPro" id="IPR002523">
    <property type="entry name" value="MgTranspt_CorA/ZnTranspt_ZntB"/>
</dbReference>
<evidence type="ECO:0000256" key="8">
    <source>
        <dbReference type="RuleBase" id="RU362010"/>
    </source>
</evidence>
<reference evidence="10" key="1">
    <citation type="journal article" date="2019" name="Int. J. Syst. Evol. Microbiol.">
        <title>The Global Catalogue of Microorganisms (GCM) 10K type strain sequencing project: providing services to taxonomists for standard genome sequencing and annotation.</title>
        <authorList>
            <consortium name="The Broad Institute Genomics Platform"/>
            <consortium name="The Broad Institute Genome Sequencing Center for Infectious Disease"/>
            <person name="Wu L."/>
            <person name="Ma J."/>
        </authorList>
    </citation>
    <scope>NUCLEOTIDE SEQUENCE [LARGE SCALE GENOMIC DNA]</scope>
    <source>
        <strain evidence="10">KACC 11299</strain>
    </source>
</reference>
<comment type="caution">
    <text evidence="9">The sequence shown here is derived from an EMBL/GenBank/DDBJ whole genome shotgun (WGS) entry which is preliminary data.</text>
</comment>
<evidence type="ECO:0000256" key="7">
    <source>
        <dbReference type="ARBA" id="ARBA00023136"/>
    </source>
</evidence>
<dbReference type="Gene3D" id="3.30.460.20">
    <property type="entry name" value="CorA soluble domain-like"/>
    <property type="match status" value="1"/>
</dbReference>
<dbReference type="PANTHER" id="PTHR46494">
    <property type="entry name" value="CORA FAMILY METAL ION TRANSPORTER (EUROFUNG)"/>
    <property type="match status" value="1"/>
</dbReference>
<proteinExistence type="inferred from homology"/>
<dbReference type="InterPro" id="IPR045861">
    <property type="entry name" value="CorA_cytoplasmic_dom"/>
</dbReference>
<dbReference type="SUPFAM" id="SSF144083">
    <property type="entry name" value="Magnesium transport protein CorA, transmembrane region"/>
    <property type="match status" value="1"/>
</dbReference>
<comment type="similarity">
    <text evidence="2 8">Belongs to the CorA metal ion transporter (MIT) (TC 1.A.35) family.</text>
</comment>
<protein>
    <recommendedName>
        <fullName evidence="8">Magnesium transport protein CorA</fullName>
    </recommendedName>
</protein>
<dbReference type="RefSeq" id="WP_381446495.1">
    <property type="nucleotide sequence ID" value="NZ_JBHSNP010000028.1"/>
</dbReference>
<dbReference type="NCBIfam" id="TIGR00383">
    <property type="entry name" value="corA"/>
    <property type="match status" value="1"/>
</dbReference>
<comment type="function">
    <text evidence="8">Mediates influx of magnesium ions.</text>
</comment>
<dbReference type="Pfam" id="PF01544">
    <property type="entry name" value="CorA"/>
    <property type="match status" value="1"/>
</dbReference>
<dbReference type="CDD" id="cd12831">
    <property type="entry name" value="TmCorA-like_u2"/>
    <property type="match status" value="1"/>
</dbReference>
<keyword evidence="8" id="KW-0460">Magnesium</keyword>
<dbReference type="Proteomes" id="UP001596071">
    <property type="component" value="Unassembled WGS sequence"/>
</dbReference>
<evidence type="ECO:0000256" key="4">
    <source>
        <dbReference type="ARBA" id="ARBA00022475"/>
    </source>
</evidence>
<keyword evidence="7 8" id="KW-0472">Membrane</keyword>
<feature type="transmembrane region" description="Helical" evidence="8">
    <location>
        <begin position="254"/>
        <end position="277"/>
    </location>
</feature>
<keyword evidence="8" id="KW-0406">Ion transport</keyword>
<keyword evidence="6 8" id="KW-1133">Transmembrane helix</keyword>
<keyword evidence="3 8" id="KW-0813">Transport</keyword>
<dbReference type="SUPFAM" id="SSF143865">
    <property type="entry name" value="CorA soluble domain-like"/>
    <property type="match status" value="1"/>
</dbReference>
<evidence type="ECO:0000256" key="3">
    <source>
        <dbReference type="ARBA" id="ARBA00022448"/>
    </source>
</evidence>
<dbReference type="PANTHER" id="PTHR46494:SF1">
    <property type="entry name" value="CORA FAMILY METAL ION TRANSPORTER (EUROFUNG)"/>
    <property type="match status" value="1"/>
</dbReference>
<evidence type="ECO:0000256" key="5">
    <source>
        <dbReference type="ARBA" id="ARBA00022692"/>
    </source>
</evidence>
<sequence>MIRTMGLTTDDQFIYDFPVHEISKLSFQWYWVDFDQPDAEEAYLLHSYFAFHPLALEDCFGRIQRPKLDHYDGYTFFAIHSICHEDLNAEELNLFLGENFVITFHYNQLQEIDKAREAIMQNPRKWERGHVHVTYEVMDKIVDQYFPILYNIEDHLDDIEEKLSPTTAHLSMDYVFEVRGDLLRLRRTILPMKELLYRMLESKRLDFIPHEHTYFSDIYDHLIRLGEMVDSNRQLTSDIRDSQLSINSNQMNSVMMTLTIISSVFIPLTFIAGVYGMNFDHMPELHWLYSYPIVLVVMLLIGIAMIGWFTYKGWFRINKS</sequence>
<evidence type="ECO:0000256" key="2">
    <source>
        <dbReference type="ARBA" id="ARBA00009765"/>
    </source>
</evidence>
<feature type="transmembrane region" description="Helical" evidence="8">
    <location>
        <begin position="289"/>
        <end position="311"/>
    </location>
</feature>
<dbReference type="InterPro" id="IPR045863">
    <property type="entry name" value="CorA_TM1_TM2"/>
</dbReference>
<evidence type="ECO:0000256" key="1">
    <source>
        <dbReference type="ARBA" id="ARBA00004651"/>
    </source>
</evidence>
<evidence type="ECO:0000313" key="10">
    <source>
        <dbReference type="Proteomes" id="UP001596071"/>
    </source>
</evidence>